<dbReference type="EMBL" id="JABCIY010000095">
    <property type="protein sequence ID" value="KAF7193080.1"/>
    <property type="molecule type" value="Genomic_DNA"/>
</dbReference>
<gene>
    <name evidence="2" type="ORF">HII31_05582</name>
</gene>
<comment type="caution">
    <text evidence="2">The sequence shown here is derived from an EMBL/GenBank/DDBJ whole genome shotgun (WGS) entry which is preliminary data.</text>
</comment>
<accession>A0A8H6RJP7</accession>
<evidence type="ECO:0000313" key="3">
    <source>
        <dbReference type="Proteomes" id="UP000660729"/>
    </source>
</evidence>
<feature type="compositionally biased region" description="Basic residues" evidence="1">
    <location>
        <begin position="112"/>
        <end position="122"/>
    </location>
</feature>
<keyword evidence="3" id="KW-1185">Reference proteome</keyword>
<feature type="non-terminal residue" evidence="2">
    <location>
        <position position="1"/>
    </location>
</feature>
<feature type="region of interest" description="Disordered" evidence="1">
    <location>
        <begin position="108"/>
        <end position="148"/>
    </location>
</feature>
<organism evidence="2 3">
    <name type="scientific">Pseudocercospora fuligena</name>
    <dbReference type="NCBI Taxonomy" id="685502"/>
    <lineage>
        <taxon>Eukaryota</taxon>
        <taxon>Fungi</taxon>
        <taxon>Dikarya</taxon>
        <taxon>Ascomycota</taxon>
        <taxon>Pezizomycotina</taxon>
        <taxon>Dothideomycetes</taxon>
        <taxon>Dothideomycetidae</taxon>
        <taxon>Mycosphaerellales</taxon>
        <taxon>Mycosphaerellaceae</taxon>
        <taxon>Pseudocercospora</taxon>
    </lineage>
</organism>
<protein>
    <submittedName>
        <fullName evidence="2">Uncharacterized protein</fullName>
    </submittedName>
</protein>
<dbReference type="AlphaFoldDB" id="A0A8H6RJP7"/>
<sequence length="203" mass="22469">VTSSLHPRQIAAPGGFVKKRISKGSLARVTRPDLLRKQIAMQSEEFVLLRAALFCSKRQIDLEVTFHLGINDASKLIPGRTPHPASPYISHLHKLRWRSYTGQEMRGTSRALKWRQHAHQAKCSHQSPPDMDRSSSSPHIPTHSQQNPVPSELSAAFLVLSSPDDVPEESPCRSVAEDVSNGSKFDRGSVGSVSFCELSVKKK</sequence>
<evidence type="ECO:0000313" key="2">
    <source>
        <dbReference type="EMBL" id="KAF7193080.1"/>
    </source>
</evidence>
<reference evidence="2" key="1">
    <citation type="submission" date="2020-04" db="EMBL/GenBank/DDBJ databases">
        <title>Draft genome resource of the tomato pathogen Pseudocercospora fuligena.</title>
        <authorList>
            <person name="Zaccaron A."/>
        </authorList>
    </citation>
    <scope>NUCLEOTIDE SEQUENCE</scope>
    <source>
        <strain evidence="2">PF001</strain>
    </source>
</reference>
<proteinExistence type="predicted"/>
<feature type="non-terminal residue" evidence="2">
    <location>
        <position position="203"/>
    </location>
</feature>
<evidence type="ECO:0000256" key="1">
    <source>
        <dbReference type="SAM" id="MobiDB-lite"/>
    </source>
</evidence>
<feature type="region of interest" description="Disordered" evidence="1">
    <location>
        <begin position="164"/>
        <end position="190"/>
    </location>
</feature>
<dbReference type="Proteomes" id="UP000660729">
    <property type="component" value="Unassembled WGS sequence"/>
</dbReference>
<name>A0A8H6RJP7_9PEZI</name>